<dbReference type="SUPFAM" id="SSF56112">
    <property type="entry name" value="Protein kinase-like (PK-like)"/>
    <property type="match status" value="1"/>
</dbReference>
<accession>A0A843XTW7</accession>
<dbReference type="InterPro" id="IPR000719">
    <property type="entry name" value="Prot_kinase_dom"/>
</dbReference>
<keyword evidence="1" id="KW-0547">Nucleotide-binding</keyword>
<evidence type="ECO:0000256" key="3">
    <source>
        <dbReference type="SAM" id="MobiDB-lite"/>
    </source>
</evidence>
<evidence type="ECO:0000313" key="6">
    <source>
        <dbReference type="Proteomes" id="UP000652761"/>
    </source>
</evidence>
<keyword evidence="2" id="KW-0067">ATP-binding</keyword>
<dbReference type="InterPro" id="IPR011009">
    <property type="entry name" value="Kinase-like_dom_sf"/>
</dbReference>
<dbReference type="PROSITE" id="PS50011">
    <property type="entry name" value="PROTEIN_KINASE_DOM"/>
    <property type="match status" value="1"/>
</dbReference>
<dbReference type="PANTHER" id="PTHR27001:SF20">
    <property type="entry name" value="PROTEIN KINASE SUPERFAMILY PROTEIN"/>
    <property type="match status" value="1"/>
</dbReference>
<keyword evidence="6" id="KW-1185">Reference proteome</keyword>
<dbReference type="Pfam" id="PF07714">
    <property type="entry name" value="PK_Tyr_Ser-Thr"/>
    <property type="match status" value="1"/>
</dbReference>
<feature type="region of interest" description="Disordered" evidence="3">
    <location>
        <begin position="1"/>
        <end position="42"/>
    </location>
</feature>
<feature type="compositionally biased region" description="Basic and acidic residues" evidence="3">
    <location>
        <begin position="1"/>
        <end position="12"/>
    </location>
</feature>
<dbReference type="Gene3D" id="3.30.200.20">
    <property type="entry name" value="Phosphorylase Kinase, domain 1"/>
    <property type="match status" value="1"/>
</dbReference>
<dbReference type="GO" id="GO:0005886">
    <property type="term" value="C:plasma membrane"/>
    <property type="evidence" value="ECO:0007669"/>
    <property type="project" value="TreeGrafter"/>
</dbReference>
<evidence type="ECO:0000313" key="5">
    <source>
        <dbReference type="EMBL" id="MQM23359.1"/>
    </source>
</evidence>
<dbReference type="GO" id="GO:0004672">
    <property type="term" value="F:protein kinase activity"/>
    <property type="evidence" value="ECO:0007669"/>
    <property type="project" value="InterPro"/>
</dbReference>
<dbReference type="AlphaFoldDB" id="A0A843XTW7"/>
<dbReference type="OrthoDB" id="4062651at2759"/>
<sequence>MRKRSLEEKESDSPPVARNYHPPFLHNDTLPTPPSPTPQNSLSLPCLGTFHSTTQSLNRRLRIPLSLYPIPPSPTPFQTLRRRSRLLLPVTSVIHAGVLFHPLTLPLFDVGGEAPPTATAARNTPAVPQAQESPFRSNLSAFRFLHADAGYKEIKRGTVGFSRIIRNGPNGAIYRAQFSDGLVSVVKKVAVSEQGKDAFHRELEFLGHLHHRHLIKLQGFSEERDRFLVYDYMENGSLKEFLHDPLRTPLNWRRRLQIAIDIAAALEYLYSFCDPPVYNVTISADNIMLDRNFVAKLSPFESLSSDGCQVHGSNGENLREHVDQRERNILFQFGVLILELVTGQSFGSEGKELMQWIQQSNITHSMHNMVDSDLGSTYNPKELKSLLTIARLCTKVGDEPVISISQVLRYLQRKELLVKFKADGMWLPHV</sequence>
<evidence type="ECO:0000256" key="2">
    <source>
        <dbReference type="ARBA" id="ARBA00022840"/>
    </source>
</evidence>
<dbReference type="InterPro" id="IPR001245">
    <property type="entry name" value="Ser-Thr/Tyr_kinase_cat_dom"/>
</dbReference>
<dbReference type="GO" id="GO:0005524">
    <property type="term" value="F:ATP binding"/>
    <property type="evidence" value="ECO:0007669"/>
    <property type="project" value="UniProtKB-KW"/>
</dbReference>
<gene>
    <name evidence="5" type="ORF">Taro_056423</name>
</gene>
<feature type="domain" description="Protein kinase" evidence="4">
    <location>
        <begin position="159"/>
        <end position="402"/>
    </location>
</feature>
<dbReference type="PANTHER" id="PTHR27001">
    <property type="entry name" value="OS01G0253100 PROTEIN"/>
    <property type="match status" value="1"/>
</dbReference>
<comment type="caution">
    <text evidence="5">The sequence shown here is derived from an EMBL/GenBank/DDBJ whole genome shotgun (WGS) entry which is preliminary data.</text>
</comment>
<name>A0A843XTW7_COLES</name>
<evidence type="ECO:0000256" key="1">
    <source>
        <dbReference type="ARBA" id="ARBA00022741"/>
    </source>
</evidence>
<proteinExistence type="predicted"/>
<reference evidence="5" key="1">
    <citation type="submission" date="2017-07" db="EMBL/GenBank/DDBJ databases">
        <title>Taro Niue Genome Assembly and Annotation.</title>
        <authorList>
            <person name="Atibalentja N."/>
            <person name="Keating K."/>
            <person name="Fields C.J."/>
        </authorList>
    </citation>
    <scope>NUCLEOTIDE SEQUENCE</scope>
    <source>
        <strain evidence="5">Niue_2</strain>
        <tissue evidence="5">Leaf</tissue>
    </source>
</reference>
<evidence type="ECO:0000259" key="4">
    <source>
        <dbReference type="PROSITE" id="PS50011"/>
    </source>
</evidence>
<dbReference type="FunFam" id="3.30.200.20:FF:000521">
    <property type="entry name" value="Protein kinase superfamily protein"/>
    <property type="match status" value="1"/>
</dbReference>
<dbReference type="Gene3D" id="1.10.510.10">
    <property type="entry name" value="Transferase(Phosphotransferase) domain 1"/>
    <property type="match status" value="2"/>
</dbReference>
<protein>
    <recommendedName>
        <fullName evidence="4">Protein kinase domain-containing protein</fullName>
    </recommendedName>
</protein>
<dbReference type="Proteomes" id="UP000652761">
    <property type="component" value="Unassembled WGS sequence"/>
</dbReference>
<dbReference type="EMBL" id="NMUH01015977">
    <property type="protein sequence ID" value="MQM23359.1"/>
    <property type="molecule type" value="Genomic_DNA"/>
</dbReference>
<organism evidence="5 6">
    <name type="scientific">Colocasia esculenta</name>
    <name type="common">Wild taro</name>
    <name type="synonym">Arum esculentum</name>
    <dbReference type="NCBI Taxonomy" id="4460"/>
    <lineage>
        <taxon>Eukaryota</taxon>
        <taxon>Viridiplantae</taxon>
        <taxon>Streptophyta</taxon>
        <taxon>Embryophyta</taxon>
        <taxon>Tracheophyta</taxon>
        <taxon>Spermatophyta</taxon>
        <taxon>Magnoliopsida</taxon>
        <taxon>Liliopsida</taxon>
        <taxon>Araceae</taxon>
        <taxon>Aroideae</taxon>
        <taxon>Colocasieae</taxon>
        <taxon>Colocasia</taxon>
    </lineage>
</organism>